<dbReference type="GO" id="GO:0016874">
    <property type="term" value="F:ligase activity"/>
    <property type="evidence" value="ECO:0007669"/>
    <property type="project" value="UniProtKB-KW"/>
</dbReference>
<gene>
    <name evidence="15" type="ORF">N7463_007840</name>
</gene>
<dbReference type="CDD" id="cd05930">
    <property type="entry name" value="A_NRPS"/>
    <property type="match status" value="1"/>
</dbReference>
<dbReference type="InterPro" id="IPR036291">
    <property type="entry name" value="NAD(P)-bd_dom_sf"/>
</dbReference>
<dbReference type="InterPro" id="IPR000873">
    <property type="entry name" value="AMP-dep_synth/lig_dom"/>
</dbReference>
<dbReference type="SUPFAM" id="SSF56801">
    <property type="entry name" value="Acetyl-CoA synthetase-like"/>
    <property type="match status" value="1"/>
</dbReference>
<dbReference type="SMART" id="SM00825">
    <property type="entry name" value="PKS_KS"/>
    <property type="match status" value="1"/>
</dbReference>
<dbReference type="InterPro" id="IPR045851">
    <property type="entry name" value="AMP-bd_C_sf"/>
</dbReference>
<dbReference type="FunFam" id="3.40.47.10:FF:000019">
    <property type="entry name" value="Polyketide synthase type I"/>
    <property type="match status" value="1"/>
</dbReference>
<dbReference type="SUPFAM" id="SSF47336">
    <property type="entry name" value="ACP-like"/>
    <property type="match status" value="2"/>
</dbReference>
<evidence type="ECO:0000256" key="10">
    <source>
        <dbReference type="PROSITE-ProRule" id="PRU01363"/>
    </source>
</evidence>
<dbReference type="InterPro" id="IPR001227">
    <property type="entry name" value="Ac_transferase_dom_sf"/>
</dbReference>
<evidence type="ECO:0000313" key="15">
    <source>
        <dbReference type="EMBL" id="KAJ5504966.1"/>
    </source>
</evidence>
<dbReference type="Gene3D" id="1.10.1200.10">
    <property type="entry name" value="ACP-like"/>
    <property type="match status" value="2"/>
</dbReference>
<evidence type="ECO:0000256" key="11">
    <source>
        <dbReference type="SAM" id="MobiDB-lite"/>
    </source>
</evidence>
<evidence type="ECO:0000256" key="1">
    <source>
        <dbReference type="ARBA" id="ARBA00022450"/>
    </source>
</evidence>
<evidence type="ECO:0000259" key="13">
    <source>
        <dbReference type="PROSITE" id="PS52004"/>
    </source>
</evidence>
<feature type="domain" description="Ketosynthase family 3 (KS3)" evidence="13">
    <location>
        <begin position="5"/>
        <end position="436"/>
    </location>
</feature>
<dbReference type="OrthoDB" id="329835at2759"/>
<dbReference type="Pfam" id="PF21089">
    <property type="entry name" value="PKS_DH_N"/>
    <property type="match status" value="1"/>
</dbReference>
<dbReference type="PROSITE" id="PS00455">
    <property type="entry name" value="AMP_BINDING"/>
    <property type="match status" value="1"/>
</dbReference>
<dbReference type="InterPro" id="IPR020845">
    <property type="entry name" value="AMP-binding_CS"/>
</dbReference>
<dbReference type="GO" id="GO:0009403">
    <property type="term" value="P:toxin biosynthetic process"/>
    <property type="evidence" value="ECO:0007669"/>
    <property type="project" value="UniProtKB-ARBA"/>
</dbReference>
<dbReference type="PROSITE" id="PS00606">
    <property type="entry name" value="KS3_1"/>
    <property type="match status" value="1"/>
</dbReference>
<dbReference type="Pfam" id="PF00550">
    <property type="entry name" value="PP-binding"/>
    <property type="match status" value="2"/>
</dbReference>
<feature type="domain" description="PKS/mFAS DH" evidence="14">
    <location>
        <begin position="931"/>
        <end position="1233"/>
    </location>
</feature>
<keyword evidence="8" id="KW-0511">Multifunctional enzyme</keyword>
<protein>
    <submittedName>
        <fullName evidence="15">Uncharacterized protein</fullName>
    </submittedName>
</protein>
<dbReference type="Gene3D" id="3.30.559.30">
    <property type="entry name" value="Nonribosomal peptide synthetase, condensation domain"/>
    <property type="match status" value="1"/>
</dbReference>
<dbReference type="InterPro" id="IPR014030">
    <property type="entry name" value="Ketoacyl_synth_N"/>
</dbReference>
<dbReference type="GO" id="GO:0032259">
    <property type="term" value="P:methylation"/>
    <property type="evidence" value="ECO:0007669"/>
    <property type="project" value="UniProtKB-KW"/>
</dbReference>
<dbReference type="Pfam" id="PF08242">
    <property type="entry name" value="Methyltransf_12"/>
    <property type="match status" value="1"/>
</dbReference>
<dbReference type="InterPro" id="IPR013120">
    <property type="entry name" value="FAR_NAD-bd"/>
</dbReference>
<dbReference type="GO" id="GO:0030639">
    <property type="term" value="P:polyketide biosynthetic process"/>
    <property type="evidence" value="ECO:0007669"/>
    <property type="project" value="UniProtKB-ARBA"/>
</dbReference>
<dbReference type="InterPro" id="IPR049552">
    <property type="entry name" value="PKS_DH_N"/>
</dbReference>
<dbReference type="InterPro" id="IPR016039">
    <property type="entry name" value="Thiolase-like"/>
</dbReference>
<dbReference type="Pfam" id="PF00109">
    <property type="entry name" value="ketoacyl-synt"/>
    <property type="match status" value="1"/>
</dbReference>
<dbReference type="SUPFAM" id="SSF51735">
    <property type="entry name" value="NAD(P)-binding Rossmann-fold domains"/>
    <property type="match status" value="2"/>
</dbReference>
<dbReference type="SUPFAM" id="SSF53901">
    <property type="entry name" value="Thiolase-like"/>
    <property type="match status" value="1"/>
</dbReference>
<reference evidence="15" key="1">
    <citation type="submission" date="2022-12" db="EMBL/GenBank/DDBJ databases">
        <authorList>
            <person name="Petersen C."/>
        </authorList>
    </citation>
    <scope>NUCLEOTIDE SEQUENCE</scope>
    <source>
        <strain evidence="15">IBT 29495</strain>
    </source>
</reference>
<dbReference type="InterPro" id="IPR009081">
    <property type="entry name" value="PP-bd_ACP"/>
</dbReference>
<dbReference type="InterPro" id="IPR020841">
    <property type="entry name" value="PKS_Beta-ketoAc_synthase_dom"/>
</dbReference>
<dbReference type="Pfam" id="PF16197">
    <property type="entry name" value="KAsynt_C_assoc"/>
    <property type="match status" value="1"/>
</dbReference>
<dbReference type="PROSITE" id="PS52004">
    <property type="entry name" value="KS3_2"/>
    <property type="match status" value="1"/>
</dbReference>
<keyword evidence="7" id="KW-0560">Oxidoreductase</keyword>
<dbReference type="Gene3D" id="3.30.300.30">
    <property type="match status" value="1"/>
</dbReference>
<keyword evidence="6" id="KW-0677">Repeat</keyword>
<dbReference type="Gene3D" id="3.30.559.10">
    <property type="entry name" value="Chloramphenicol acetyltransferase-like domain"/>
    <property type="match status" value="1"/>
</dbReference>
<dbReference type="SUPFAM" id="SSF53335">
    <property type="entry name" value="S-adenosyl-L-methionine-dependent methyltransferases"/>
    <property type="match status" value="1"/>
</dbReference>
<dbReference type="GO" id="GO:0004315">
    <property type="term" value="F:3-oxoacyl-[acyl-carrier-protein] synthase activity"/>
    <property type="evidence" value="ECO:0007669"/>
    <property type="project" value="InterPro"/>
</dbReference>
<dbReference type="InterPro" id="IPR029063">
    <property type="entry name" value="SAM-dependent_MTases_sf"/>
</dbReference>
<feature type="domain" description="Carrier" evidence="12">
    <location>
        <begin position="2387"/>
        <end position="2462"/>
    </location>
</feature>
<dbReference type="GO" id="GO:0016491">
    <property type="term" value="F:oxidoreductase activity"/>
    <property type="evidence" value="ECO:0007669"/>
    <property type="project" value="UniProtKB-KW"/>
</dbReference>
<keyword evidence="5" id="KW-0808">Transferase</keyword>
<dbReference type="CDD" id="cd02440">
    <property type="entry name" value="AdoMet_MTases"/>
    <property type="match status" value="1"/>
</dbReference>
<dbReference type="PANTHER" id="PTHR43775:SF20">
    <property type="entry name" value="HYBRID PKS-NRPS SYNTHETASE APDA"/>
    <property type="match status" value="1"/>
</dbReference>
<dbReference type="Gene3D" id="3.40.50.720">
    <property type="entry name" value="NAD(P)-binding Rossmann-like Domain"/>
    <property type="match status" value="2"/>
</dbReference>
<dbReference type="Pfam" id="PF00698">
    <property type="entry name" value="Acyl_transf_1"/>
    <property type="match status" value="1"/>
</dbReference>
<dbReference type="Pfam" id="PF00668">
    <property type="entry name" value="Condensation"/>
    <property type="match status" value="1"/>
</dbReference>
<comment type="caution">
    <text evidence="15">The sequence shown here is derived from an EMBL/GenBank/DDBJ whole genome shotgun (WGS) entry which is preliminary data.</text>
</comment>
<dbReference type="InterPro" id="IPR056501">
    <property type="entry name" value="NAD-bd_HRPKS_sdrA"/>
</dbReference>
<dbReference type="PROSITE" id="PS50075">
    <property type="entry name" value="CARRIER"/>
    <property type="match status" value="2"/>
</dbReference>
<organism evidence="15 16">
    <name type="scientific">Penicillium fimorum</name>
    <dbReference type="NCBI Taxonomy" id="1882269"/>
    <lineage>
        <taxon>Eukaryota</taxon>
        <taxon>Fungi</taxon>
        <taxon>Dikarya</taxon>
        <taxon>Ascomycota</taxon>
        <taxon>Pezizomycotina</taxon>
        <taxon>Eurotiomycetes</taxon>
        <taxon>Eurotiomycetidae</taxon>
        <taxon>Eurotiales</taxon>
        <taxon>Aspergillaceae</taxon>
        <taxon>Penicillium</taxon>
    </lineage>
</organism>
<dbReference type="InterPro" id="IPR006162">
    <property type="entry name" value="Ppantetheine_attach_site"/>
</dbReference>
<feature type="domain" description="Carrier" evidence="12">
    <location>
        <begin position="3548"/>
        <end position="3626"/>
    </location>
</feature>
<dbReference type="InterPro" id="IPR016036">
    <property type="entry name" value="Malonyl_transacylase_ACP-bd"/>
</dbReference>
<dbReference type="SMART" id="SM00826">
    <property type="entry name" value="PKS_DH"/>
    <property type="match status" value="1"/>
</dbReference>
<accession>A0A9X0C7Z5</accession>
<dbReference type="PROSITE" id="PS00012">
    <property type="entry name" value="PHOSPHOPANTETHEINE"/>
    <property type="match status" value="1"/>
</dbReference>
<dbReference type="InterPro" id="IPR014043">
    <property type="entry name" value="Acyl_transferase_dom"/>
</dbReference>
<dbReference type="CDD" id="cd00833">
    <property type="entry name" value="PKS"/>
    <property type="match status" value="1"/>
</dbReference>
<evidence type="ECO:0000259" key="14">
    <source>
        <dbReference type="PROSITE" id="PS52019"/>
    </source>
</evidence>
<dbReference type="InterPro" id="IPR018201">
    <property type="entry name" value="Ketoacyl_synth_AS"/>
</dbReference>
<dbReference type="InterPro" id="IPR023213">
    <property type="entry name" value="CAT-like_dom_sf"/>
</dbReference>
<comment type="similarity">
    <text evidence="9">In the C-terminal section; belongs to the NRP synthetase family.</text>
</comment>
<dbReference type="Gene3D" id="3.40.47.10">
    <property type="match status" value="1"/>
</dbReference>
<feature type="active site" description="Proton donor; for dehydratase activity" evidence="10">
    <location>
        <position position="1140"/>
    </location>
</feature>
<evidence type="ECO:0000256" key="7">
    <source>
        <dbReference type="ARBA" id="ARBA00023002"/>
    </source>
</evidence>
<feature type="region of interest" description="C-terminal hotdog fold" evidence="10">
    <location>
        <begin position="1079"/>
        <end position="1233"/>
    </location>
</feature>
<dbReference type="InterPro" id="IPR050091">
    <property type="entry name" value="PKS_NRPS_Biosynth_Enz"/>
</dbReference>
<dbReference type="InterPro" id="IPR020806">
    <property type="entry name" value="PKS_PP-bd"/>
</dbReference>
<keyword evidence="2" id="KW-0597">Phosphoprotein</keyword>
<dbReference type="GO" id="GO:1901336">
    <property type="term" value="P:lactone biosynthetic process"/>
    <property type="evidence" value="ECO:0007669"/>
    <property type="project" value="UniProtKB-ARBA"/>
</dbReference>
<dbReference type="SUPFAM" id="SSF52777">
    <property type="entry name" value="CoA-dependent acyltransferases"/>
    <property type="match status" value="2"/>
</dbReference>
<dbReference type="Gene3D" id="3.40.50.12780">
    <property type="entry name" value="N-terminal domain of ligase-like"/>
    <property type="match status" value="1"/>
</dbReference>
<dbReference type="Proteomes" id="UP001149954">
    <property type="component" value="Unassembled WGS sequence"/>
</dbReference>
<dbReference type="InterPro" id="IPR032821">
    <property type="entry name" value="PKS_assoc"/>
</dbReference>
<dbReference type="Pfam" id="PF07993">
    <property type="entry name" value="NAD_binding_4"/>
    <property type="match status" value="1"/>
</dbReference>
<dbReference type="GO" id="GO:0031177">
    <property type="term" value="F:phosphopantetheine binding"/>
    <property type="evidence" value="ECO:0007669"/>
    <property type="project" value="InterPro"/>
</dbReference>
<dbReference type="InterPro" id="IPR036736">
    <property type="entry name" value="ACP-like_sf"/>
</dbReference>
<dbReference type="GO" id="GO:0004312">
    <property type="term" value="F:fatty acid synthase activity"/>
    <property type="evidence" value="ECO:0007669"/>
    <property type="project" value="TreeGrafter"/>
</dbReference>
<feature type="region of interest" description="N-terminal hotdog fold" evidence="10">
    <location>
        <begin position="931"/>
        <end position="1064"/>
    </location>
</feature>
<dbReference type="Pfam" id="PF14765">
    <property type="entry name" value="PS-DH"/>
    <property type="match status" value="1"/>
</dbReference>
<feature type="compositionally biased region" description="Polar residues" evidence="11">
    <location>
        <begin position="2508"/>
        <end position="2535"/>
    </location>
</feature>
<dbReference type="InterPro" id="IPR042099">
    <property type="entry name" value="ANL_N_sf"/>
</dbReference>
<dbReference type="InterPro" id="IPR013217">
    <property type="entry name" value="Methyltransf_12"/>
</dbReference>
<evidence type="ECO:0000256" key="8">
    <source>
        <dbReference type="ARBA" id="ARBA00023268"/>
    </source>
</evidence>
<dbReference type="InterPro" id="IPR020807">
    <property type="entry name" value="PKS_DH"/>
</dbReference>
<dbReference type="InterPro" id="IPR001242">
    <property type="entry name" value="Condensation_dom"/>
</dbReference>
<dbReference type="EMBL" id="JAPWDS010000003">
    <property type="protein sequence ID" value="KAJ5504966.1"/>
    <property type="molecule type" value="Genomic_DNA"/>
</dbReference>
<dbReference type="Gene3D" id="3.40.366.10">
    <property type="entry name" value="Malonyl-Coenzyme A Acyl Carrier Protein, domain 2"/>
    <property type="match status" value="1"/>
</dbReference>
<dbReference type="PANTHER" id="PTHR43775">
    <property type="entry name" value="FATTY ACID SYNTHASE"/>
    <property type="match status" value="1"/>
</dbReference>
<keyword evidence="16" id="KW-1185">Reference proteome</keyword>
<keyword evidence="4" id="KW-0489">Methyltransferase</keyword>
<dbReference type="SMART" id="SM00827">
    <property type="entry name" value="PKS_AT"/>
    <property type="match status" value="1"/>
</dbReference>
<dbReference type="InterPro" id="IPR013968">
    <property type="entry name" value="PKS_KR"/>
</dbReference>
<dbReference type="SMART" id="SM00822">
    <property type="entry name" value="PKS_KR"/>
    <property type="match status" value="1"/>
</dbReference>
<evidence type="ECO:0000256" key="9">
    <source>
        <dbReference type="ARBA" id="ARBA00029443"/>
    </source>
</evidence>
<dbReference type="Pfam" id="PF02801">
    <property type="entry name" value="Ketoacyl-synt_C"/>
    <property type="match status" value="1"/>
</dbReference>
<keyword evidence="3" id="KW-0436">Ligase</keyword>
<dbReference type="PROSITE" id="PS52019">
    <property type="entry name" value="PKS_MFAS_DH"/>
    <property type="match status" value="1"/>
</dbReference>
<dbReference type="InterPro" id="IPR049900">
    <property type="entry name" value="PKS_mFAS_DH"/>
</dbReference>
<dbReference type="SUPFAM" id="SSF55048">
    <property type="entry name" value="Probable ACP-binding domain of malonyl-CoA ACP transacylase"/>
    <property type="match status" value="1"/>
</dbReference>
<name>A0A9X0C7Z5_9EURO</name>
<feature type="region of interest" description="Disordered" evidence="11">
    <location>
        <begin position="2483"/>
        <end position="2535"/>
    </location>
</feature>
<evidence type="ECO:0000256" key="2">
    <source>
        <dbReference type="ARBA" id="ARBA00022553"/>
    </source>
</evidence>
<evidence type="ECO:0000259" key="12">
    <source>
        <dbReference type="PROSITE" id="PS50075"/>
    </source>
</evidence>
<dbReference type="InterPro" id="IPR042104">
    <property type="entry name" value="PKS_dehydratase_sf"/>
</dbReference>
<evidence type="ECO:0000256" key="3">
    <source>
        <dbReference type="ARBA" id="ARBA00022598"/>
    </source>
</evidence>
<dbReference type="Pfam" id="PF00501">
    <property type="entry name" value="AMP-binding"/>
    <property type="match status" value="1"/>
</dbReference>
<dbReference type="InterPro" id="IPR049551">
    <property type="entry name" value="PKS_DH_C"/>
</dbReference>
<dbReference type="GO" id="GO:0008168">
    <property type="term" value="F:methyltransferase activity"/>
    <property type="evidence" value="ECO:0007669"/>
    <property type="project" value="UniProtKB-KW"/>
</dbReference>
<dbReference type="GO" id="GO:0006633">
    <property type="term" value="P:fatty acid biosynthetic process"/>
    <property type="evidence" value="ECO:0007669"/>
    <property type="project" value="InterPro"/>
</dbReference>
<dbReference type="Gene3D" id="3.10.129.110">
    <property type="entry name" value="Polyketide synthase dehydratase"/>
    <property type="match status" value="1"/>
</dbReference>
<evidence type="ECO:0000313" key="16">
    <source>
        <dbReference type="Proteomes" id="UP001149954"/>
    </source>
</evidence>
<dbReference type="InterPro" id="IPR016035">
    <property type="entry name" value="Acyl_Trfase/lysoPLipase"/>
</dbReference>
<reference evidence="15" key="2">
    <citation type="journal article" date="2023" name="IMA Fungus">
        <title>Comparative genomic study of the Penicillium genus elucidates a diverse pangenome and 15 lateral gene transfer events.</title>
        <authorList>
            <person name="Petersen C."/>
            <person name="Sorensen T."/>
            <person name="Nielsen M.R."/>
            <person name="Sondergaard T.E."/>
            <person name="Sorensen J.L."/>
            <person name="Fitzpatrick D.A."/>
            <person name="Frisvad J.C."/>
            <person name="Nielsen K.L."/>
        </authorList>
    </citation>
    <scope>NUCLEOTIDE SEQUENCE</scope>
    <source>
        <strain evidence="15">IBT 29495</strain>
    </source>
</reference>
<evidence type="ECO:0000256" key="5">
    <source>
        <dbReference type="ARBA" id="ARBA00022679"/>
    </source>
</evidence>
<dbReference type="InterPro" id="IPR057326">
    <property type="entry name" value="KR_dom"/>
</dbReference>
<dbReference type="InterPro" id="IPR014031">
    <property type="entry name" value="Ketoacyl_synth_C"/>
</dbReference>
<proteinExistence type="inferred from homology"/>
<keyword evidence="1" id="KW-0596">Phosphopantetheine</keyword>
<evidence type="ECO:0000256" key="6">
    <source>
        <dbReference type="ARBA" id="ARBA00022737"/>
    </source>
</evidence>
<dbReference type="Gene3D" id="3.40.50.150">
    <property type="entry name" value="Vaccinia Virus protein VP39"/>
    <property type="match status" value="1"/>
</dbReference>
<evidence type="ECO:0000256" key="4">
    <source>
        <dbReference type="ARBA" id="ARBA00022603"/>
    </source>
</evidence>
<sequence>MPSTPEPIAVVGSSCRFPGSCDTPSKLWELLQHPRDLLRKIPEERFNIKGFYHPDPIHHGTTNVQSSYFLDEDPGKFDANFFAIPPKEAESIDPQQRILMETVYDALCSAGLPMEQLRGSSTAVYVGLMCDDWATMVQTDIDEIPTYTGTGTARSIMSNRLSYFFDWHGPSMTIDTACSSSLIAVHEAVRVLRSGESSVAIAAGANLILSPEQYVAESNLRMLSPTGRCQMWDSSADGYGRGEGVASVVLKTLSQALKDGDHIECIIRETGVNQDGRTSGITVPSSAAQTSLIRATYSRAGLDLSNPMDRPQFFHAHGTGTKAGDPKEAEAIYQAFFSEQSTHDRLYVGSIKTVIGHTEGTAGLASLIGTSLALQNATIPPNMHFKSLNRDILPFYSSLEVPVRATQWPAVVGQIRRASINSFGFGGTNAHAIVEEYIPAMHKASKPKSKLCTPFVFSANSAASLKTLLTEQLEYLQTRPTVSLRDLVFTLQQRRSTLSYRKSISSLTVEALSQKIDELLSNSDAKLDSRYFHVSKPRILAVFTGQGAQWPRMGAALLERSQFVRKLVADLDESLASLPESDRPQWTIGDQLLAAGSSSRVAEAAISQPLCTAIQVILVNLLQAAGIQLNVVVGHSSGEIGAAYAAGLISSHDAIRIAYYRGVHAKLAASPNGAKGAMAAVGTSPEDAEEFCQREDLHGRVQVAAYNSSSSLTLSGDEEAIDKAIELFKGEQKFARRLKVDTAYHSAHMEPCAEPYLESLQRCSVKNLEPTEQKPRWLSSVWKGTTMSATNISNKYWVSNMVQPVLFSSAVMAALENGDDFDIAIEIGPHAALKGPASDNLAEAGVQLPYTGVLSRGKDDVEELSTALGFLWTHLGAESVKFDNFDQVFNADNDRPAVLADLPSYPFNHQHTHWAESRVSRAHRQLTVAPHPVLGMPCVGTTTSSEAQWKNILRPSEISWLQGHKLQGQMVFPATGYVVMALEAMKALVGESQIAHVRITNMVLERAIVFDDDNASIETLFSINISESDASQISADFTCFSTPQGDRSMAANIKGHIEVRLGRSSVDILPVCSHSKYYNLVDVDIDRFYSALRKIGYEYSEPFRGMASIKRRMGFAHGTLIDQAASGWEDQLLLHPGMLDTALQTLFAAFSYPGDESLRALHVPVQIDSLEFNPHFRLSGLEKQITVPWETTVRYEEAASIKADLQLFTQTGEHTFLQIEGISLKPFTPARPEDDATLFSKFEYLPAGPDGELAALGERLNDDELRMAKDMERLSFYYLRRVSEMSAVDRSNALPHHQHLINWTDYIVDKVARGDHPCVERECISDTHEQILELANRYPDRVDALLIQSTGQNLPKVIREKDSILQYMTKDDLLGRFYKEGLGLQAANWWLANMAKQISHRYPRMKILEIGAGTGGSTQAILPKLGSAFSTYTYTDVSSGFFEEAEEKFKEYSNRMIFKTFDMQRAPADQGLVEGTYDMVLASNVLHVADPLENMMSNVRRLLKPGGFLVNLETVTNEILRNGIIMGGLPGWWIAANSGRPHGPMLNLDHWDSLLKKCQFGGIETSTPIYDQLHAVAVWAAQAVDSRLELLRNPTTSLPESFATDSPPLILIGGKSLATYQLVEEVSTALSSKFSSFVRLPSIESLNTVTIPDGATVLGLSELDEPLMREVTDEKIEALKALWRSARNILWVSKGARAEQPYSYMMFGIGRVVKFEQPNINLQLLDLDLLDKETSSVITDMVLKHQLIDDYSRQGGVDDLLWSSEPEVFIENKQILIPRLYLSSMQNLRANSSSRAIYEQVDPARADVKLVGSGGSFQLEEVSPLRLPQLRSTGGAPVMIRIRQSLLQFVKLGSIGSFMLCTGTKENDPNSAVIALTRVSESPTPVEPTCLVDIPSSLEFERMALLSVAAQLVARRIVSLTPRAGTVLIHEASNLIKTAVSQEAAKARVNVAFTTCSRQPGEESIWIHRALPARLIKEKLPRGTSVFVNLAAPDGSDTQVTQTMKACVPDDCMILNAASFFADKLYTRPEAESSESGDVFQAAWKSVMENSLPIGSQNSILLSDIQGHNSTKEALQIVDWAVLSIPVRLRPVDHEAIFRSDRTYLLIGLAGEVGQSICQWMAQHGAGCIVLTSRNPKVDPEFIRSVEECGSSVRVLSLDITSRDSFHRCLQEINRSMPEIGGVANGALIVDDMRFDEMTLHSMNRVLRPKVEGSKLLDDVFHDKPLEFFIMFSSLTACLGNSGQSNYAAANMFMTALAFQRRKRGVAASIIDLSALMGIGHVGRSDTFDAEYFASLGATSVSESDLHHIFAEAVKVGRADSVENLEIVTGLSPVYVGELTKDQYRNDLKFSHLTFERLNTQEGSSSTSTISVRAQLKEIKTLDQAVDIMQGAFTTRVKKLLQIPSDEVVEQDSALVELGVDSLIAIDVRSWFMKELDVDFPVLKILGGATIAGLINDSIEKIPTAIIDISQLSAEGGAKPAVSVVPRETKINAPTRKTDDSKVDPSLFSGNMSTEGTASPSNESDNIQSSTDGTSIENDWREIDTKFSTEVTERMSFGQTRFWFLHHALQDKTTFNVALSIRLSGPIQIEKLSKALERVGERHEAMRTRYFWSGEHEDVPSQGILSTSLVRLEKRRISDKLEAQKALDEMRDHTWDLSDWKSMRFVLLSLSDTEHWLIVGSHHITLDGISIQVIFADLEKAYLGMTLLALPEKSQYRSIASQQHQDHEMGRFQKSIDFYKKIIPRDVRPIDLFSFAKMQVRQPQTTYRTSRADIRLHPEDTTLIKQFARQSHSTNFHLYTAVLQVLLFRLLPNIDELFIGLADANRTSQEVMETVGFFLNLLPIRLDRTSANSKFSTVVKTVRNKVYGVLEHSALPFDVLLNELGINRSANAPPIFQVFVDYRQGTQERAKFADCKAQGEQWYHPRTGYDISLDILENADGDTLLSLQLQQSLYTAEHTELLLKAYVNLLKSFTKQPGVDVSVNAAQVWASEDVSKALQAGTGPSISLQWPKTVVQRVDDMIRLQGSKPALRDGRGKTLTFEEMGRRIDSIAEALSNTRISKGSVVGVLQEPGVDWICSMLAIFRVGATYLPLDLRNSIHRVTSAVKTAQPTAFLIDETTVETVGMVKAAEETVIDVSQVTTSSKAAGRMPDLASPDSIALILFTSGTTSEPKGILIKHSNLVAQNEGFSQQLDVENGAVSMVLQQSAFSFDFSLEQTFVALCNGGCLLVASPEQRGDPSEITRLMSEERVTYTSGTPSEYEMWFRFAKENLQSCSQWQYAFFGGEPFSDHLVQDFRQLGVSSLRIFNNYGPGEATIACTSRGEIPYRDTEIGYPLPAGFAAPNYAIYIVDDQLQPLPIGVPGEIIIGGAGVSAGYLGLDDVTRQNFLPSPFAQTNSKFVSNNWLNMYRTGDRGFLRGDGALFLAGRMDGDTQVKLRGFRIELGEIENSLIKASDGVLTHAVVTLREEKKDKFLVAHVVFSIDNVQIEQQEFLDKLQATLPVPDYMRPSLMIPLDELPLTSHSKVNRAAIQTLSLDNTSIVHQTSLDRELTDSELKLESLWRSVLPVSDLRSIGPSTSFFHVGGSSLLLVKLQRLIKNEFTAAPKLNELMNAGRLLDMASVIETTLSSRIDWDAEIAIPDAWTNKFSSTAAHEPRPEQEGLRVLLTGATGYLGRHLLPSLIESDKVSKIFCLVRLGNDLHDVAASSEKISVFAGDLAVSDLGLSQTEFEYLAAETDVILHFAANRSFWDDYEVLRSVNLLAVKEVARLALHRRVPLHFLSSGAVCIYEDQAALRLYEKSVSNDTRLALMPPDDGSDGYVASKWAADRFLRNVAEQFQLPVTLHRPVPVPGFGPDPSLAVPETDEMVNQLVEVVRNLGIRPAMNELAGWADIIPMHFAVQNICAAIFEQNEKSQLRIVDHPAERRINWGRFIEALTTDAKLSGLPSMPTLLWIGEAKKAGFSYFMPSHRLIVVSDSGDMVSRR</sequence>
<dbReference type="Pfam" id="PF23114">
    <property type="entry name" value="NAD-bd_HRPKS_sdrA"/>
    <property type="match status" value="1"/>
</dbReference>
<dbReference type="SUPFAM" id="SSF52151">
    <property type="entry name" value="FabD/lysophospholipase-like"/>
    <property type="match status" value="1"/>
</dbReference>
<feature type="active site" description="Proton acceptor; for dehydratase activity" evidence="10">
    <location>
        <position position="964"/>
    </location>
</feature>
<dbReference type="Pfam" id="PF08659">
    <property type="entry name" value="KR"/>
    <property type="match status" value="1"/>
</dbReference>
<dbReference type="CDD" id="cd19532">
    <property type="entry name" value="C_PKS-NRPS"/>
    <property type="match status" value="1"/>
</dbReference>
<dbReference type="SMART" id="SM00823">
    <property type="entry name" value="PKS_PP"/>
    <property type="match status" value="1"/>
</dbReference>